<dbReference type="AlphaFoldDB" id="A0A1P8KE54"/>
<gene>
    <name evidence="3" type="ORF">RS694_17900</name>
</gene>
<dbReference type="EMBL" id="CP019239">
    <property type="protein sequence ID" value="APW44218.1"/>
    <property type="molecule type" value="Genomic_DNA"/>
</dbReference>
<protein>
    <submittedName>
        <fullName evidence="3">Addiction module toxin RelE</fullName>
    </submittedName>
</protein>
<organism evidence="3 4">
    <name type="scientific">Rhodoferax saidenbachensis</name>
    <dbReference type="NCBI Taxonomy" id="1484693"/>
    <lineage>
        <taxon>Bacteria</taxon>
        <taxon>Pseudomonadati</taxon>
        <taxon>Pseudomonadota</taxon>
        <taxon>Betaproteobacteria</taxon>
        <taxon>Burkholderiales</taxon>
        <taxon>Comamonadaceae</taxon>
        <taxon>Rhodoferax</taxon>
    </lineage>
</organism>
<evidence type="ECO:0000313" key="4">
    <source>
        <dbReference type="Proteomes" id="UP000186110"/>
    </source>
</evidence>
<evidence type="ECO:0000256" key="2">
    <source>
        <dbReference type="ARBA" id="ARBA00022649"/>
    </source>
</evidence>
<keyword evidence="2" id="KW-1277">Toxin-antitoxin system</keyword>
<keyword evidence="4" id="KW-1185">Reference proteome</keyword>
<name>A0A1P8KE54_9BURK</name>
<dbReference type="KEGG" id="rsb:RS694_17900"/>
<accession>A0A1P8KE54</accession>
<dbReference type="InterPro" id="IPR007712">
    <property type="entry name" value="RelE/ParE_toxin"/>
</dbReference>
<proteinExistence type="inferred from homology"/>
<reference evidence="3 4" key="1">
    <citation type="submission" date="2017-01" db="EMBL/GenBank/DDBJ databases">
        <authorList>
            <person name="Mah S.A."/>
            <person name="Swanson W.J."/>
            <person name="Moy G.W."/>
            <person name="Vacquier V.D."/>
        </authorList>
    </citation>
    <scope>NUCLEOTIDE SEQUENCE [LARGE SCALE GENOMIC DNA]</scope>
    <source>
        <strain evidence="3 4">DSM 22694</strain>
    </source>
</reference>
<dbReference type="RefSeq" id="WP_076069882.1">
    <property type="nucleotide sequence ID" value="NZ_CP019239.1"/>
</dbReference>
<dbReference type="InterPro" id="IPR035093">
    <property type="entry name" value="RelE/ParE_toxin_dom_sf"/>
</dbReference>
<dbReference type="NCBIfam" id="TIGR02385">
    <property type="entry name" value="RelE_StbE"/>
    <property type="match status" value="1"/>
</dbReference>
<dbReference type="PANTHER" id="PTHR35601">
    <property type="entry name" value="TOXIN RELE"/>
    <property type="match status" value="1"/>
</dbReference>
<dbReference type="Proteomes" id="UP000186110">
    <property type="component" value="Chromosome"/>
</dbReference>
<dbReference type="Pfam" id="PF05016">
    <property type="entry name" value="ParE_toxin"/>
    <property type="match status" value="1"/>
</dbReference>
<comment type="similarity">
    <text evidence="1">Belongs to the RelE toxin family.</text>
</comment>
<dbReference type="Gene3D" id="3.30.2310.20">
    <property type="entry name" value="RelE-like"/>
    <property type="match status" value="1"/>
</dbReference>
<evidence type="ECO:0000313" key="3">
    <source>
        <dbReference type="EMBL" id="APW44218.1"/>
    </source>
</evidence>
<sequence length="119" mass="13605">MKPYELEFDESALKEWRKLDGSIQSLFKKQLAKRLNAPHVPSARLHGDLQNTYKIKLRDAGYRLVYEVIDQRLVVVVIAVGRRDQDAVYMQASKRLASLGGVTPQLKTVSRRRAKPARS</sequence>
<dbReference type="SUPFAM" id="SSF143011">
    <property type="entry name" value="RelE-like"/>
    <property type="match status" value="1"/>
</dbReference>
<dbReference type="PANTHER" id="PTHR35601:SF1">
    <property type="entry name" value="TOXIN RELE"/>
    <property type="match status" value="1"/>
</dbReference>
<dbReference type="STRING" id="1484693.RS694_17900"/>
<evidence type="ECO:0000256" key="1">
    <source>
        <dbReference type="ARBA" id="ARBA00006226"/>
    </source>
</evidence>